<sequence>MCTVITWESHGKYFGRNMDLDYHFGETAVVVPRHCPLHFHLAKAQPTHYALIGMASIVDHTPLFSEAMNEYGVAMAGLNFPSQVFKEPNQDYLNLTPYEIIPYLLGKVTSVKEAKTYLKTLQFVSIPFKDGLPVQPLHFILSDRYESIVIESTLSGIQVHENTLGVLTNEPDFYFQLANLTHYMQLSPKQPVNTFDEALPLTPFGQGAGSIGLPGDSSPTSRFVQAAFLKAHAKKTASEEGDITQMFHMLDRVKMVEGTVVLPNERLDLTTYSSVMALTSQTYYFKTYANNQLQAIRLQGENLDGSNLITYELTQDQAIRFLN</sequence>
<proteinExistence type="inferred from homology"/>
<dbReference type="InterPro" id="IPR052193">
    <property type="entry name" value="Peptidase_C59"/>
</dbReference>
<feature type="domain" description="Choloylglycine hydrolase/NAAA C-terminal" evidence="10">
    <location>
        <begin position="2"/>
        <end position="311"/>
    </location>
</feature>
<evidence type="ECO:0000256" key="6">
    <source>
        <dbReference type="ARBA" id="ARBA00044804"/>
    </source>
</evidence>
<dbReference type="CDD" id="cd00542">
    <property type="entry name" value="Ntn_PVA"/>
    <property type="match status" value="1"/>
</dbReference>
<dbReference type="OrthoDB" id="9794717at2"/>
<dbReference type="InterPro" id="IPR029055">
    <property type="entry name" value="Ntn_hydrolases_N"/>
</dbReference>
<comment type="similarity">
    <text evidence="2">Belongs to the peptidase C59 family.</text>
</comment>
<dbReference type="Pfam" id="PF02275">
    <property type="entry name" value="CBAH"/>
    <property type="match status" value="1"/>
</dbReference>
<dbReference type="STRING" id="442899.SAMN05720591_12528"/>
<evidence type="ECO:0000256" key="8">
    <source>
        <dbReference type="ARBA" id="ARBA00047285"/>
    </source>
</evidence>
<evidence type="ECO:0000313" key="12">
    <source>
        <dbReference type="Proteomes" id="UP000321400"/>
    </source>
</evidence>
<evidence type="ECO:0000256" key="4">
    <source>
        <dbReference type="ARBA" id="ARBA00023098"/>
    </source>
</evidence>
<dbReference type="GO" id="GO:0045302">
    <property type="term" value="F:choloylglycine hydrolase activity"/>
    <property type="evidence" value="ECO:0007669"/>
    <property type="project" value="UniProtKB-EC"/>
</dbReference>
<dbReference type="EMBL" id="BJYE01000027">
    <property type="protein sequence ID" value="GEN57454.1"/>
    <property type="molecule type" value="Genomic_DNA"/>
</dbReference>
<dbReference type="SUPFAM" id="SSF56235">
    <property type="entry name" value="N-terminal nucleophile aminohydrolases (Ntn hydrolases)"/>
    <property type="match status" value="1"/>
</dbReference>
<evidence type="ECO:0000256" key="2">
    <source>
        <dbReference type="ARBA" id="ARBA00006625"/>
    </source>
</evidence>
<evidence type="ECO:0000259" key="10">
    <source>
        <dbReference type="Pfam" id="PF02275"/>
    </source>
</evidence>
<name>A0A511X3D5_9BACI</name>
<dbReference type="Proteomes" id="UP000321400">
    <property type="component" value="Unassembled WGS sequence"/>
</dbReference>
<dbReference type="InterPro" id="IPR047711">
    <property type="entry name" value="CBAH"/>
</dbReference>
<dbReference type="AlphaFoldDB" id="A0A511X3D5"/>
<evidence type="ECO:0000256" key="3">
    <source>
        <dbReference type="ARBA" id="ARBA00022801"/>
    </source>
</evidence>
<accession>A0A511X3D5</accession>
<dbReference type="RefSeq" id="WP_089802769.1">
    <property type="nucleotide sequence ID" value="NZ_BJYE01000027.1"/>
</dbReference>
<dbReference type="PANTHER" id="PTHR35527">
    <property type="entry name" value="CHOLOYLGLYCINE HYDROLASE"/>
    <property type="match status" value="1"/>
</dbReference>
<protein>
    <recommendedName>
        <fullName evidence="5">choloylglycine hydrolase</fullName>
        <ecNumber evidence="5">3.5.1.24</ecNumber>
    </recommendedName>
    <alternativeName>
        <fullName evidence="6">Bile salt hydrolase</fullName>
    </alternativeName>
    <alternativeName>
        <fullName evidence="7">Choloylglycine hydrolase</fullName>
    </alternativeName>
</protein>
<dbReference type="GO" id="GO:0006629">
    <property type="term" value="P:lipid metabolic process"/>
    <property type="evidence" value="ECO:0007669"/>
    <property type="project" value="UniProtKB-KW"/>
</dbReference>
<comment type="caution">
    <text evidence="11">The sequence shown here is derived from an EMBL/GenBank/DDBJ whole genome shotgun (WGS) entry which is preliminary data.</text>
</comment>
<keyword evidence="4" id="KW-0443">Lipid metabolism</keyword>
<evidence type="ECO:0000256" key="9">
    <source>
        <dbReference type="ARBA" id="ARBA00048897"/>
    </source>
</evidence>
<keyword evidence="3 11" id="KW-0378">Hydrolase</keyword>
<comment type="catalytic activity">
    <reaction evidence="8">
        <text>cholate + taurine = taurocholate + H2O</text>
        <dbReference type="Rhea" id="RHEA:47108"/>
        <dbReference type="ChEBI" id="CHEBI:15377"/>
        <dbReference type="ChEBI" id="CHEBI:29747"/>
        <dbReference type="ChEBI" id="CHEBI:36257"/>
        <dbReference type="ChEBI" id="CHEBI:507393"/>
    </reaction>
    <physiologicalReaction direction="right-to-left" evidence="8">
        <dbReference type="Rhea" id="RHEA:47110"/>
    </physiologicalReaction>
</comment>
<dbReference type="EC" id="3.5.1.24" evidence="5"/>
<dbReference type="InterPro" id="IPR029132">
    <property type="entry name" value="CBAH/NAAA_C"/>
</dbReference>
<evidence type="ECO:0000256" key="5">
    <source>
        <dbReference type="ARBA" id="ARBA00044769"/>
    </source>
</evidence>
<organism evidence="11 12">
    <name type="scientific">Halolactibacillus alkaliphilus</name>
    <dbReference type="NCBI Taxonomy" id="442899"/>
    <lineage>
        <taxon>Bacteria</taxon>
        <taxon>Bacillati</taxon>
        <taxon>Bacillota</taxon>
        <taxon>Bacilli</taxon>
        <taxon>Bacillales</taxon>
        <taxon>Bacillaceae</taxon>
        <taxon>Halolactibacillus</taxon>
    </lineage>
</organism>
<evidence type="ECO:0000313" key="11">
    <source>
        <dbReference type="EMBL" id="GEN57454.1"/>
    </source>
</evidence>
<evidence type="ECO:0000256" key="7">
    <source>
        <dbReference type="ARBA" id="ARBA00044806"/>
    </source>
</evidence>
<keyword evidence="12" id="KW-1185">Reference proteome</keyword>
<reference evidence="11 12" key="1">
    <citation type="submission" date="2019-07" db="EMBL/GenBank/DDBJ databases">
        <title>Whole genome shotgun sequence of Halolactibacillus alkaliphilus NBRC 103919.</title>
        <authorList>
            <person name="Hosoyama A."/>
            <person name="Uohara A."/>
            <person name="Ohji S."/>
            <person name="Ichikawa N."/>
        </authorList>
    </citation>
    <scope>NUCLEOTIDE SEQUENCE [LARGE SCALE GENOMIC DNA]</scope>
    <source>
        <strain evidence="11 12">NBRC 103919</strain>
    </source>
</reference>
<comment type="pathway">
    <text evidence="1">Lipid metabolism; bile acid biosynthesis.</text>
</comment>
<gene>
    <name evidence="11" type="primary">cbh</name>
    <name evidence="11" type="ORF">HAL01_19180</name>
</gene>
<evidence type="ECO:0000256" key="1">
    <source>
        <dbReference type="ARBA" id="ARBA00004860"/>
    </source>
</evidence>
<dbReference type="Gene3D" id="3.60.60.10">
    <property type="entry name" value="Penicillin V Acylase, Chain A"/>
    <property type="match status" value="1"/>
</dbReference>
<comment type="catalytic activity">
    <reaction evidence="9">
        <text>taurodeoxycholate + H2O = deoxycholate + taurine</text>
        <dbReference type="Rhea" id="RHEA:47556"/>
        <dbReference type="ChEBI" id="CHEBI:15377"/>
        <dbReference type="ChEBI" id="CHEBI:23614"/>
        <dbReference type="ChEBI" id="CHEBI:36261"/>
        <dbReference type="ChEBI" id="CHEBI:507393"/>
    </reaction>
    <physiologicalReaction direction="left-to-right" evidence="9">
        <dbReference type="Rhea" id="RHEA:47557"/>
    </physiologicalReaction>
</comment>
<dbReference type="PANTHER" id="PTHR35527:SF2">
    <property type="entry name" value="HYDROLASE"/>
    <property type="match status" value="1"/>
</dbReference>
<dbReference type="NCBIfam" id="NF038245">
    <property type="entry name" value="bile_salt_hydro"/>
    <property type="match status" value="1"/>
</dbReference>